<sequence>DSYLYLHPNESPAVALVSPPLDSSNYHSWSRSMMTALSAKNKVEFINGKAPEPLKSDRTHGAWSRCNNMVVSWLVHSVSIPIRQSVLWMDKAEEIWNDLKSRYAQGDLLRVSELQQEASSIKQGSLSVMEYFTKLRVIWDEIENFRPDPICTCTVKCTCLVLNTIAQRKQEDRVMQFLRGLNEQYGNIRSHVLLMDPIPTIPKIFSYVAQQERQLGNNSLSSFNPEPKEISSINAVRSVCELCGRTGHNESVCYKKHDLPPNYDGKGKGYGTRKTCTYCGKLGHTIDVCYKKHGYPPRFKFNNDKAIANSVVATEGKATDDQILSQESQEQVRFSSEQYKALLALIQQPSAGTSASIKPQVAFISSCTNNDPTGMVLSYEKSNSTSWILDSGATDHVSSSLTNFYSYRQISPISVKLPNGHLVNATHLGIVQLSALITLHDVLYVPAFTFNLISISKLVSSTNYKLIFSSNICILQDTNTKVRIAMQTYYPFLNNNKSFICNTCHYAKHKKLPFHSSTSHALNQFE</sequence>
<feature type="domain" description="CCHC-type" evidence="1">
    <location>
        <begin position="275"/>
        <end position="291"/>
    </location>
</feature>
<dbReference type="InterPro" id="IPR001878">
    <property type="entry name" value="Znf_CCHC"/>
</dbReference>
<dbReference type="PANTHER" id="PTHR37610">
    <property type="entry name" value="CCHC-TYPE DOMAIN-CONTAINING PROTEIN"/>
    <property type="match status" value="1"/>
</dbReference>
<dbReference type="AlphaFoldDB" id="A0A0B2NXL0"/>
<dbReference type="InterPro" id="IPR029472">
    <property type="entry name" value="Copia-like_N"/>
</dbReference>
<accession>A0A0B2NXL0</accession>
<dbReference type="SMART" id="SM00343">
    <property type="entry name" value="ZnF_C2HC"/>
    <property type="match status" value="2"/>
</dbReference>
<name>A0A0B2NXL0_GLYSO</name>
<reference evidence="2" key="1">
    <citation type="submission" date="2014-07" db="EMBL/GenBank/DDBJ databases">
        <title>Identification of a novel salt tolerance gene in wild soybean by whole-genome sequencing.</title>
        <authorList>
            <person name="Lam H.-M."/>
            <person name="Qi X."/>
            <person name="Li M.-W."/>
            <person name="Liu X."/>
            <person name="Xie M."/>
            <person name="Ni M."/>
            <person name="Xu X."/>
        </authorList>
    </citation>
    <scope>NUCLEOTIDE SEQUENCE [LARGE SCALE GENOMIC DNA]</scope>
    <source>
        <tissue evidence="2">Root</tissue>
    </source>
</reference>
<protein>
    <recommendedName>
        <fullName evidence="1">CCHC-type domain-containing protein</fullName>
    </recommendedName>
</protein>
<dbReference type="GO" id="GO:0003676">
    <property type="term" value="F:nucleic acid binding"/>
    <property type="evidence" value="ECO:0007669"/>
    <property type="project" value="InterPro"/>
</dbReference>
<organism evidence="2">
    <name type="scientific">Glycine soja</name>
    <name type="common">Wild soybean</name>
    <dbReference type="NCBI Taxonomy" id="3848"/>
    <lineage>
        <taxon>Eukaryota</taxon>
        <taxon>Viridiplantae</taxon>
        <taxon>Streptophyta</taxon>
        <taxon>Embryophyta</taxon>
        <taxon>Tracheophyta</taxon>
        <taxon>Spermatophyta</taxon>
        <taxon>Magnoliopsida</taxon>
        <taxon>eudicotyledons</taxon>
        <taxon>Gunneridae</taxon>
        <taxon>Pentapetalae</taxon>
        <taxon>rosids</taxon>
        <taxon>fabids</taxon>
        <taxon>Fabales</taxon>
        <taxon>Fabaceae</taxon>
        <taxon>Papilionoideae</taxon>
        <taxon>50 kb inversion clade</taxon>
        <taxon>NPAAA clade</taxon>
        <taxon>indigoferoid/millettioid clade</taxon>
        <taxon>Phaseoleae</taxon>
        <taxon>Glycine</taxon>
        <taxon>Glycine subgen. Soja</taxon>
    </lineage>
</organism>
<evidence type="ECO:0000259" key="1">
    <source>
        <dbReference type="SMART" id="SM00343"/>
    </source>
</evidence>
<dbReference type="Gene3D" id="4.10.60.10">
    <property type="entry name" value="Zinc finger, CCHC-type"/>
    <property type="match status" value="1"/>
</dbReference>
<evidence type="ECO:0000313" key="2">
    <source>
        <dbReference type="EMBL" id="KHN01876.1"/>
    </source>
</evidence>
<proteinExistence type="predicted"/>
<dbReference type="Pfam" id="PF22936">
    <property type="entry name" value="Pol_BBD"/>
    <property type="match status" value="1"/>
</dbReference>
<dbReference type="Pfam" id="PF14244">
    <property type="entry name" value="Retrotran_gag_3"/>
    <property type="match status" value="1"/>
</dbReference>
<dbReference type="InterPro" id="IPR054722">
    <property type="entry name" value="PolX-like_BBD"/>
</dbReference>
<feature type="domain" description="CCHC-type" evidence="1">
    <location>
        <begin position="239"/>
        <end position="255"/>
    </location>
</feature>
<dbReference type="EMBL" id="KN670757">
    <property type="protein sequence ID" value="KHN01876.1"/>
    <property type="molecule type" value="Genomic_DNA"/>
</dbReference>
<feature type="non-terminal residue" evidence="2">
    <location>
        <position position="1"/>
    </location>
</feature>
<dbReference type="GO" id="GO:0008270">
    <property type="term" value="F:zinc ion binding"/>
    <property type="evidence" value="ECO:0007669"/>
    <property type="project" value="InterPro"/>
</dbReference>
<dbReference type="Proteomes" id="UP000053555">
    <property type="component" value="Unassembled WGS sequence"/>
</dbReference>
<dbReference type="PANTHER" id="PTHR37610:SF55">
    <property type="entry name" value="RETROTRANSPOSON COPIA-LIKE N-TERMINAL DOMAIN-CONTAINING PROTEIN"/>
    <property type="match status" value="1"/>
</dbReference>
<gene>
    <name evidence="2" type="ORF">glysoja_038971</name>
</gene>
<feature type="non-terminal residue" evidence="2">
    <location>
        <position position="526"/>
    </location>
</feature>